<organism evidence="3 4">
    <name type="scientific">Ridgeia piscesae</name>
    <name type="common">Tubeworm</name>
    <dbReference type="NCBI Taxonomy" id="27915"/>
    <lineage>
        <taxon>Eukaryota</taxon>
        <taxon>Metazoa</taxon>
        <taxon>Spiralia</taxon>
        <taxon>Lophotrochozoa</taxon>
        <taxon>Annelida</taxon>
        <taxon>Polychaeta</taxon>
        <taxon>Sedentaria</taxon>
        <taxon>Canalipalpata</taxon>
        <taxon>Sabellida</taxon>
        <taxon>Siboglinidae</taxon>
        <taxon>Ridgeia</taxon>
    </lineage>
</organism>
<feature type="region of interest" description="Disordered" evidence="1">
    <location>
        <begin position="118"/>
        <end position="196"/>
    </location>
</feature>
<comment type="caution">
    <text evidence="3">The sequence shown here is derived from an EMBL/GenBank/DDBJ whole genome shotgun (WGS) entry which is preliminary data.</text>
</comment>
<protein>
    <submittedName>
        <fullName evidence="3">Uncharacterized protein</fullName>
    </submittedName>
</protein>
<feature type="signal peptide" evidence="2">
    <location>
        <begin position="1"/>
        <end position="21"/>
    </location>
</feature>
<dbReference type="AlphaFoldDB" id="A0AAD9K4F3"/>
<dbReference type="EMBL" id="JAODUO010001399">
    <property type="protein sequence ID" value="KAK2164731.1"/>
    <property type="molecule type" value="Genomic_DNA"/>
</dbReference>
<evidence type="ECO:0000313" key="3">
    <source>
        <dbReference type="EMBL" id="KAK2164731.1"/>
    </source>
</evidence>
<proteinExistence type="predicted"/>
<feature type="compositionally biased region" description="Acidic residues" evidence="1">
    <location>
        <begin position="161"/>
        <end position="196"/>
    </location>
</feature>
<gene>
    <name evidence="3" type="ORF">NP493_1395g00042</name>
</gene>
<feature type="chain" id="PRO_5041951936" evidence="2">
    <location>
        <begin position="22"/>
        <end position="196"/>
    </location>
</feature>
<name>A0AAD9K4F3_RIDPI</name>
<feature type="compositionally biased region" description="Acidic residues" evidence="1">
    <location>
        <begin position="132"/>
        <end position="153"/>
    </location>
</feature>
<keyword evidence="2" id="KW-0732">Signal</keyword>
<accession>A0AAD9K4F3</accession>
<evidence type="ECO:0000256" key="1">
    <source>
        <dbReference type="SAM" id="MobiDB-lite"/>
    </source>
</evidence>
<evidence type="ECO:0000313" key="4">
    <source>
        <dbReference type="Proteomes" id="UP001209878"/>
    </source>
</evidence>
<keyword evidence="4" id="KW-1185">Reference proteome</keyword>
<dbReference type="Proteomes" id="UP001209878">
    <property type="component" value="Unassembled WGS sequence"/>
</dbReference>
<evidence type="ECO:0000256" key="2">
    <source>
        <dbReference type="SAM" id="SignalP"/>
    </source>
</evidence>
<sequence length="196" mass="21994">MHVSVLLVLGTLVTCCTLVDSFFLNKDNCKKGKCAGKAFDIGTHICCVDQLYERKTWTECCCGWKVLDTTKEKCCNDFVIRLEDKCLADPVKHEQRAPVEQEEQAAVEQEEQAAVEQEEQAAVEQEKQAAVEQEEQAAVEQEEQAAVEQEEQAAVEQAAVEQEEQAAVEQEEQSPVEQEEQAPVEQDEEETIDTDV</sequence>
<reference evidence="3" key="1">
    <citation type="journal article" date="2023" name="Mol. Biol. Evol.">
        <title>Third-Generation Sequencing Reveals the Adaptive Role of the Epigenome in Three Deep-Sea Polychaetes.</title>
        <authorList>
            <person name="Perez M."/>
            <person name="Aroh O."/>
            <person name="Sun Y."/>
            <person name="Lan Y."/>
            <person name="Juniper S.K."/>
            <person name="Young C.R."/>
            <person name="Angers B."/>
            <person name="Qian P.Y."/>
        </authorList>
    </citation>
    <scope>NUCLEOTIDE SEQUENCE</scope>
    <source>
        <strain evidence="3">R07B-5</strain>
    </source>
</reference>